<evidence type="ECO:0000256" key="1">
    <source>
        <dbReference type="SAM" id="Phobius"/>
    </source>
</evidence>
<keyword evidence="1" id="KW-0472">Membrane</keyword>
<evidence type="ECO:0000313" key="4">
    <source>
        <dbReference type="Proteomes" id="UP000094197"/>
    </source>
</evidence>
<reference evidence="3 4" key="1">
    <citation type="submission" date="2016-04" db="EMBL/GenBank/DDBJ databases">
        <title>Complete genome seqeunce of Leptospira alstonii serovar Room22.</title>
        <authorList>
            <person name="Nally J.E."/>
            <person name="Bayles D.O."/>
            <person name="Hurley D."/>
            <person name="Fanning S."/>
            <person name="McMahon B.J."/>
            <person name="Arent Z."/>
        </authorList>
    </citation>
    <scope>NUCLEOTIDE SEQUENCE [LARGE SCALE GENOMIC DNA]</scope>
    <source>
        <strain evidence="3 4">GWTS #1</strain>
    </source>
</reference>
<accession>A0A1D7UV01</accession>
<proteinExistence type="predicted"/>
<keyword evidence="1" id="KW-1133">Transmembrane helix</keyword>
<sequence length="104" mass="11741">MITRISIALLLFLLFSPTGMFADIVKNTKTSEVIENVKTSENEQGIIVEYEDGTKRGFKKDVVSIEKKDVAWTKGEEPKEETKGDRYFAFGSLGFLLILFFALP</sequence>
<keyword evidence="1" id="KW-0812">Transmembrane</keyword>
<dbReference type="AlphaFoldDB" id="A0A1D7UV01"/>
<feature type="chain" id="PRO_5009100366" evidence="2">
    <location>
        <begin position="23"/>
        <end position="104"/>
    </location>
</feature>
<organism evidence="3 4">
    <name type="scientific">Leptospira tipperaryensis</name>
    <dbReference type="NCBI Taxonomy" id="2564040"/>
    <lineage>
        <taxon>Bacteria</taxon>
        <taxon>Pseudomonadati</taxon>
        <taxon>Spirochaetota</taxon>
        <taxon>Spirochaetia</taxon>
        <taxon>Leptospirales</taxon>
        <taxon>Leptospiraceae</taxon>
        <taxon>Leptospira</taxon>
    </lineage>
</organism>
<feature type="transmembrane region" description="Helical" evidence="1">
    <location>
        <begin position="87"/>
        <end position="103"/>
    </location>
</feature>
<evidence type="ECO:0000313" key="3">
    <source>
        <dbReference type="EMBL" id="AOP33429.1"/>
    </source>
</evidence>
<dbReference type="OrthoDB" id="346059at2"/>
<keyword evidence="2" id="KW-0732">Signal</keyword>
<name>A0A1D7UV01_9LEPT</name>
<dbReference type="Proteomes" id="UP000094197">
    <property type="component" value="Chromosome 1"/>
</dbReference>
<dbReference type="EMBL" id="CP015217">
    <property type="protein sequence ID" value="AOP33429.1"/>
    <property type="molecule type" value="Genomic_DNA"/>
</dbReference>
<dbReference type="KEGG" id="laj:A0128_05960"/>
<evidence type="ECO:0000256" key="2">
    <source>
        <dbReference type="SAM" id="SignalP"/>
    </source>
</evidence>
<dbReference type="RefSeq" id="WP_069606666.1">
    <property type="nucleotide sequence ID" value="NZ_CP015217.1"/>
</dbReference>
<feature type="signal peptide" evidence="2">
    <location>
        <begin position="1"/>
        <end position="22"/>
    </location>
</feature>
<protein>
    <submittedName>
        <fullName evidence="3">Uncharacterized protein</fullName>
    </submittedName>
</protein>
<keyword evidence="4" id="KW-1185">Reference proteome</keyword>
<gene>
    <name evidence="3" type="ORF">A0128_05960</name>
</gene>